<evidence type="ECO:0000313" key="2">
    <source>
        <dbReference type="Proteomes" id="UP000509414"/>
    </source>
</evidence>
<dbReference type="EMBL" id="CP049075">
    <property type="protein sequence ID" value="QLI05603.1"/>
    <property type="molecule type" value="Genomic_DNA"/>
</dbReference>
<protein>
    <submittedName>
        <fullName evidence="1">Phage major capsid protein, HK97 family</fullName>
    </submittedName>
</protein>
<reference evidence="1 2" key="1">
    <citation type="submission" date="2020-02" db="EMBL/GenBank/DDBJ databases">
        <title>Complete genome sequence of the novel Campylobacter species Candidatus Campylobacter infans.</title>
        <authorList>
            <person name="Duim B."/>
            <person name="Zomer A."/>
            <person name="van der Graaf L."/>
            <person name="Wagenaar J."/>
        </authorList>
    </citation>
    <scope>NUCLEOTIDE SEQUENCE [LARGE SCALE GENOMIC DNA]</scope>
    <source>
        <strain evidence="1 2">19S00001</strain>
    </source>
</reference>
<dbReference type="RefSeq" id="WP_179974802.1">
    <property type="nucleotide sequence ID" value="NZ_CP049075.1"/>
</dbReference>
<proteinExistence type="predicted"/>
<keyword evidence="2" id="KW-1185">Reference proteome</keyword>
<dbReference type="AlphaFoldDB" id="A0A7H9CHL2"/>
<organism evidence="1 2">
    <name type="scientific">Candidatus Campylobacter infans</name>
    <dbReference type="NCBI Taxonomy" id="2561898"/>
    <lineage>
        <taxon>Bacteria</taxon>
        <taxon>Pseudomonadati</taxon>
        <taxon>Campylobacterota</taxon>
        <taxon>Epsilonproteobacteria</taxon>
        <taxon>Campylobacterales</taxon>
        <taxon>Campylobacteraceae</taxon>
        <taxon>Campylobacter</taxon>
    </lineage>
</organism>
<gene>
    <name evidence="1" type="ORF">CINF_1109</name>
</gene>
<evidence type="ECO:0000313" key="1">
    <source>
        <dbReference type="EMBL" id="QLI05603.1"/>
    </source>
</evidence>
<sequence length="105" mass="11732">MINFFKSKQKAPQTHAHIGIFTRNDSELGLSEFLQNKTTPLSANEATKISAVYACVNLLSQTIGTLPFALYHKSSDKEPFMPFLKNGWDTNIAEFKAILKINGKI</sequence>
<dbReference type="KEGG" id="cinf:CINF_1109"/>
<accession>A0A7H9CHL2</accession>
<name>A0A7H9CHL2_9BACT</name>
<dbReference type="Proteomes" id="UP000509414">
    <property type="component" value="Chromosome"/>
</dbReference>